<dbReference type="PANTHER" id="PTHR23015:SF4">
    <property type="entry name" value="DUF38 DOMAIN-CONTAINING PROTEIN-RELATED"/>
    <property type="match status" value="1"/>
</dbReference>
<dbReference type="GO" id="GO:0045087">
    <property type="term" value="P:innate immune response"/>
    <property type="evidence" value="ECO:0007669"/>
    <property type="project" value="TreeGrafter"/>
</dbReference>
<dbReference type="AlphaFoldDB" id="A0A2G5TR88"/>
<dbReference type="InterPro" id="IPR036047">
    <property type="entry name" value="F-box-like_dom_sf"/>
</dbReference>
<keyword evidence="3" id="KW-1185">Reference proteome</keyword>
<evidence type="ECO:0000313" key="2">
    <source>
        <dbReference type="EMBL" id="PIC29752.1"/>
    </source>
</evidence>
<dbReference type="PROSITE" id="PS50181">
    <property type="entry name" value="FBOX"/>
    <property type="match status" value="1"/>
</dbReference>
<dbReference type="InterPro" id="IPR001810">
    <property type="entry name" value="F-box_dom"/>
</dbReference>
<dbReference type="SUPFAM" id="SSF81383">
    <property type="entry name" value="F-box domain"/>
    <property type="match status" value="1"/>
</dbReference>
<reference evidence="3" key="1">
    <citation type="submission" date="2017-10" db="EMBL/GenBank/DDBJ databases">
        <title>Rapid genome shrinkage in a self-fertile nematode reveals novel sperm competition proteins.</title>
        <authorList>
            <person name="Yin D."/>
            <person name="Schwarz E.M."/>
            <person name="Thomas C.G."/>
            <person name="Felde R.L."/>
            <person name="Korf I.F."/>
            <person name="Cutter A.D."/>
            <person name="Schartner C.M."/>
            <person name="Ralston E.J."/>
            <person name="Meyer B.J."/>
            <person name="Haag E.S."/>
        </authorList>
    </citation>
    <scope>NUCLEOTIDE SEQUENCE [LARGE SCALE GENOMIC DNA]</scope>
    <source>
        <strain evidence="3">JU1422</strain>
    </source>
</reference>
<evidence type="ECO:0000259" key="1">
    <source>
        <dbReference type="PROSITE" id="PS50181"/>
    </source>
</evidence>
<protein>
    <recommendedName>
        <fullName evidence="1">F-box domain-containing protein</fullName>
    </recommendedName>
</protein>
<dbReference type="Proteomes" id="UP000230233">
    <property type="component" value="Chromosome V"/>
</dbReference>
<organism evidence="2 3">
    <name type="scientific">Caenorhabditis nigoni</name>
    <dbReference type="NCBI Taxonomy" id="1611254"/>
    <lineage>
        <taxon>Eukaryota</taxon>
        <taxon>Metazoa</taxon>
        <taxon>Ecdysozoa</taxon>
        <taxon>Nematoda</taxon>
        <taxon>Chromadorea</taxon>
        <taxon>Rhabditida</taxon>
        <taxon>Rhabditina</taxon>
        <taxon>Rhabditomorpha</taxon>
        <taxon>Rhabditoidea</taxon>
        <taxon>Rhabditidae</taxon>
        <taxon>Peloderinae</taxon>
        <taxon>Caenorhabditis</taxon>
    </lineage>
</organism>
<name>A0A2G5TR88_9PELO</name>
<dbReference type="PANTHER" id="PTHR23015">
    <property type="entry name" value="UNCHARACTERIZED C.ELEGANS PROTEIN"/>
    <property type="match status" value="1"/>
</dbReference>
<accession>A0A2G5TR88</accession>
<gene>
    <name evidence="2" type="primary">Cnig_chr_V.g21243</name>
    <name evidence="2" type="ORF">B9Z55_021243</name>
</gene>
<dbReference type="Pfam" id="PF00646">
    <property type="entry name" value="F-box"/>
    <property type="match status" value="1"/>
</dbReference>
<dbReference type="CDD" id="cd22150">
    <property type="entry name" value="F-box_CeFBXA-like"/>
    <property type="match status" value="1"/>
</dbReference>
<dbReference type="InterPro" id="IPR040161">
    <property type="entry name" value="FB224"/>
</dbReference>
<comment type="caution">
    <text evidence="2">The sequence shown here is derived from an EMBL/GenBank/DDBJ whole genome shotgun (WGS) entry which is preliminary data.</text>
</comment>
<proteinExistence type="predicted"/>
<sequence length="340" mass="40058">MSIVEMPELVLEKIIGFSNFKEVLTLRQVCRDFRNFIDDLKDSTLRDSTFTTIIIGSRRRNNTIILNFMNCDSFCFEYSAMENSRVFHSTTRIFEDSNIVDVAIRDLELMLKFQKTILNRLYLYFDDFRIQKDSSIHSLQVKLSNMINVSGRKIRTRELSISTYDKSHVTSMLQLADPGTLECFCLTIQDKGMEMDIGEIAKTEQWKKAKTLRCDFFWPNLNVENICHFSTIDLKVVSVTARELDFLKKTFLSSSNFENLLFSLKQFNEQEELSNIWGPAFDTQLTFFWYFRMKDSDEKVLRIDIFYHNRIPRVYYAICFSIKEMRSLPNGAIVHDNNEN</sequence>
<dbReference type="SMART" id="SM00256">
    <property type="entry name" value="FBOX"/>
    <property type="match status" value="1"/>
</dbReference>
<feature type="domain" description="F-box" evidence="1">
    <location>
        <begin position="1"/>
        <end position="53"/>
    </location>
</feature>
<evidence type="ECO:0000313" key="3">
    <source>
        <dbReference type="Proteomes" id="UP000230233"/>
    </source>
</evidence>
<dbReference type="InterPro" id="IPR002900">
    <property type="entry name" value="DUF38/FTH_CAE_spp"/>
</dbReference>
<dbReference type="Pfam" id="PF01827">
    <property type="entry name" value="FTH"/>
    <property type="match status" value="1"/>
</dbReference>
<dbReference type="EMBL" id="PDUG01000005">
    <property type="protein sequence ID" value="PIC29752.1"/>
    <property type="molecule type" value="Genomic_DNA"/>
</dbReference>